<dbReference type="InterPro" id="IPR036271">
    <property type="entry name" value="Tet_transcr_reg_TetR-rel_C_sf"/>
</dbReference>
<dbReference type="PANTHER" id="PTHR47506">
    <property type="entry name" value="TRANSCRIPTIONAL REGULATORY PROTEIN"/>
    <property type="match status" value="1"/>
</dbReference>
<proteinExistence type="predicted"/>
<keyword evidence="3" id="KW-0804">Transcription</keyword>
<name>A0A2R8BDB3_9RHOB</name>
<reference evidence="6 7" key="1">
    <citation type="submission" date="2018-03" db="EMBL/GenBank/DDBJ databases">
        <authorList>
            <person name="Keele B.F."/>
        </authorList>
    </citation>
    <scope>NUCLEOTIDE SEQUENCE [LARGE SCALE GENOMIC DNA]</scope>
    <source>
        <strain evidence="6 7">CECT 8599</strain>
    </source>
</reference>
<dbReference type="PRINTS" id="PR00455">
    <property type="entry name" value="HTHTETR"/>
</dbReference>
<feature type="DNA-binding region" description="H-T-H motif" evidence="4">
    <location>
        <begin position="26"/>
        <end position="45"/>
    </location>
</feature>
<evidence type="ECO:0000256" key="2">
    <source>
        <dbReference type="ARBA" id="ARBA00023125"/>
    </source>
</evidence>
<keyword evidence="1" id="KW-0805">Transcription regulation</keyword>
<dbReference type="InterPro" id="IPR001647">
    <property type="entry name" value="HTH_TetR"/>
</dbReference>
<evidence type="ECO:0000313" key="6">
    <source>
        <dbReference type="EMBL" id="SPH21068.1"/>
    </source>
</evidence>
<evidence type="ECO:0000256" key="4">
    <source>
        <dbReference type="PROSITE-ProRule" id="PRU00335"/>
    </source>
</evidence>
<evidence type="ECO:0000259" key="5">
    <source>
        <dbReference type="PROSITE" id="PS50977"/>
    </source>
</evidence>
<dbReference type="OrthoDB" id="9809772at2"/>
<keyword evidence="7" id="KW-1185">Reference proteome</keyword>
<dbReference type="PANTHER" id="PTHR47506:SF1">
    <property type="entry name" value="HTH-TYPE TRANSCRIPTIONAL REGULATOR YJDC"/>
    <property type="match status" value="1"/>
</dbReference>
<evidence type="ECO:0000256" key="3">
    <source>
        <dbReference type="ARBA" id="ARBA00023163"/>
    </source>
</evidence>
<gene>
    <name evidence="6" type="primary">nemR</name>
    <name evidence="6" type="ORF">ASD8599_01809</name>
</gene>
<keyword evidence="2 4" id="KW-0238">DNA-binding</keyword>
<dbReference type="AlphaFoldDB" id="A0A2R8BDB3"/>
<organism evidence="6 7">
    <name type="scientific">Ascidiaceihabitans donghaensis</name>
    <dbReference type="NCBI Taxonomy" id="1510460"/>
    <lineage>
        <taxon>Bacteria</taxon>
        <taxon>Pseudomonadati</taxon>
        <taxon>Pseudomonadota</taxon>
        <taxon>Alphaproteobacteria</taxon>
        <taxon>Rhodobacterales</taxon>
        <taxon>Paracoccaceae</taxon>
        <taxon>Ascidiaceihabitans</taxon>
    </lineage>
</organism>
<dbReference type="GO" id="GO:0003677">
    <property type="term" value="F:DNA binding"/>
    <property type="evidence" value="ECO:0007669"/>
    <property type="project" value="UniProtKB-UniRule"/>
</dbReference>
<dbReference type="EMBL" id="OMOR01000001">
    <property type="protein sequence ID" value="SPH21068.1"/>
    <property type="molecule type" value="Genomic_DNA"/>
</dbReference>
<accession>A0A2R8BDB3</accession>
<evidence type="ECO:0000256" key="1">
    <source>
        <dbReference type="ARBA" id="ARBA00023015"/>
    </source>
</evidence>
<evidence type="ECO:0000313" key="7">
    <source>
        <dbReference type="Proteomes" id="UP000244880"/>
    </source>
</evidence>
<dbReference type="Pfam" id="PF00440">
    <property type="entry name" value="TetR_N"/>
    <property type="match status" value="1"/>
</dbReference>
<dbReference type="InterPro" id="IPR009057">
    <property type="entry name" value="Homeodomain-like_sf"/>
</dbReference>
<dbReference type="SUPFAM" id="SSF46689">
    <property type="entry name" value="Homeodomain-like"/>
    <property type="match status" value="1"/>
</dbReference>
<dbReference type="Gene3D" id="1.10.357.10">
    <property type="entry name" value="Tetracycline Repressor, domain 2"/>
    <property type="match status" value="1"/>
</dbReference>
<dbReference type="PROSITE" id="PS50977">
    <property type="entry name" value="HTH_TETR_2"/>
    <property type="match status" value="1"/>
</dbReference>
<sequence>MAKDTKTNLLDSAEQAARTRGFDGFSYADLAADVGITKASIHHHFSNKATLAVALMQRYYSDLETACAEIDQDQTTGAARLEALVLRYRGALDDGQSLCLCVSFSTSIQSLSAETIAEMNRFRSMMIDWLAKTFAQGKDDGTIKDVADPMAEAAATLPLLEGAQLAARVAQNTERFDTAMHVLSTRLYT</sequence>
<dbReference type="SUPFAM" id="SSF48498">
    <property type="entry name" value="Tetracyclin repressor-like, C-terminal domain"/>
    <property type="match status" value="1"/>
</dbReference>
<dbReference type="Proteomes" id="UP000244880">
    <property type="component" value="Unassembled WGS sequence"/>
</dbReference>
<protein>
    <submittedName>
        <fullName evidence="6">HTH-type transcriptional repressor NemR</fullName>
    </submittedName>
</protein>
<dbReference type="RefSeq" id="WP_108828195.1">
    <property type="nucleotide sequence ID" value="NZ_OMOR01000001.1"/>
</dbReference>
<feature type="domain" description="HTH tetR-type" evidence="5">
    <location>
        <begin position="3"/>
        <end position="63"/>
    </location>
</feature>